<accession>A0A330HPQ5</accession>
<evidence type="ECO:0000313" key="3">
    <source>
        <dbReference type="Proteomes" id="UP000251558"/>
    </source>
</evidence>
<reference evidence="3" key="1">
    <citation type="submission" date="2018-06" db="EMBL/GenBank/DDBJ databases">
        <authorList>
            <person name="Helene L.C."/>
            <person name="Dall'Agnol R."/>
            <person name="Delamuta J.R."/>
            <person name="Hungria M."/>
        </authorList>
    </citation>
    <scope>NUCLEOTIDE SEQUENCE [LARGE SCALE GENOMIC DNA]</scope>
    <source>
        <strain evidence="3">AC99b</strain>
    </source>
</reference>
<evidence type="ECO:0000259" key="1">
    <source>
        <dbReference type="PROSITE" id="PS50878"/>
    </source>
</evidence>
<dbReference type="CDD" id="cd01646">
    <property type="entry name" value="RT_Bac_retron_I"/>
    <property type="match status" value="1"/>
</dbReference>
<proteinExistence type="predicted"/>
<dbReference type="EMBL" id="QMBP01000006">
    <property type="protein sequence ID" value="RAZ90133.1"/>
    <property type="molecule type" value="Genomic_DNA"/>
</dbReference>
<name>A0A330HPQ5_9HYPH</name>
<dbReference type="AlphaFoldDB" id="A0A330HPQ5"/>
<dbReference type="InterPro" id="IPR000477">
    <property type="entry name" value="RT_dom"/>
</dbReference>
<sequence length="596" mass="68766">MSQKSPKFFLREKVIAQIVNYESLRKTWKKKTHTDFRNFFLPDPIDHLDVNIQIDDICKRIVSKIKSGEYSVSGTKRYLVEKSKGLCRQMTLPSIEDALTLQCLADAFWNEIKSKSPSKNAFFEPKDHTFSKTLDDIPEYGSIKAWLDFQKKIIGFSKKNDFIVIADIANYYDFIDFSHLRNVIVSTVTIREPVIDFLMYMLSGMCWKPDYMPTRDVGMPQIDIDAPRLLAHCFLFELDAVVEDMQFANYARFMDDIDAGVDNIAEAKKIIKSIDLTLQTRQLRLNAGKTRILTYREAWKHFKVLENAILDLFQKKYIEKDLQLAAQRLPSLVLKWHKRRAFDDGNGEKILKRVITFAIKSGANLDREFIYDAIRLRPNIRTSAFRYLSHEGFSVKDLVRINDIIKSGHVCDDSFVMEYAKAICVGKVMVGNEFTKMMLKTIELFETEGFYGLYAALIILYRFAKAKEIIQFLKKHEDSWRHDDHLGRVVGGFAPIARRDGEYTEFSNVVLKSMNRGAKSVQDFHYRVRTDVSFLSPIIGKVSSLDKSFPCGIRLGKWLVLHSILQNEGLPESKKAKIKSVFKGLKDQPHFTVAGL</sequence>
<keyword evidence="3" id="KW-1185">Reference proteome</keyword>
<evidence type="ECO:0000313" key="2">
    <source>
        <dbReference type="EMBL" id="RAZ90133.1"/>
    </source>
</evidence>
<dbReference type="Proteomes" id="UP000251558">
    <property type="component" value="Unassembled WGS sequence"/>
</dbReference>
<dbReference type="PROSITE" id="PS50890">
    <property type="entry name" value="PUA"/>
    <property type="match status" value="1"/>
</dbReference>
<dbReference type="PROSITE" id="PS50878">
    <property type="entry name" value="RT_POL"/>
    <property type="match status" value="1"/>
</dbReference>
<reference evidence="2 3" key="2">
    <citation type="submission" date="2018-07" db="EMBL/GenBank/DDBJ databases">
        <title>Diversity of Mesorhizobium strains in Brazil.</title>
        <authorList>
            <person name="Helene L.C.F."/>
            <person name="Dall'Agnol R."/>
            <person name="Delamuta J.R.M."/>
            <person name="Hungria M."/>
        </authorList>
    </citation>
    <scope>NUCLEOTIDE SEQUENCE [LARGE SCALE GENOMIC DNA]</scope>
    <source>
        <strain evidence="2 3">AC99b</strain>
    </source>
</reference>
<protein>
    <recommendedName>
        <fullName evidence="1">Reverse transcriptase domain-containing protein</fullName>
    </recommendedName>
</protein>
<comment type="caution">
    <text evidence="2">The sequence shown here is derived from an EMBL/GenBank/DDBJ whole genome shotgun (WGS) entry which is preliminary data.</text>
</comment>
<organism evidence="2 3">
    <name type="scientific">Mesorhizobium hawassense</name>
    <dbReference type="NCBI Taxonomy" id="1209954"/>
    <lineage>
        <taxon>Bacteria</taxon>
        <taxon>Pseudomonadati</taxon>
        <taxon>Pseudomonadota</taxon>
        <taxon>Alphaproteobacteria</taxon>
        <taxon>Hyphomicrobiales</taxon>
        <taxon>Phyllobacteriaceae</taxon>
        <taxon>Mesorhizobium</taxon>
    </lineage>
</organism>
<feature type="domain" description="Reverse transcriptase" evidence="1">
    <location>
        <begin position="1"/>
        <end position="304"/>
    </location>
</feature>
<gene>
    <name evidence="2" type="ORF">DPM33_14985</name>
</gene>